<organism evidence="2 3">
    <name type="scientific">Paspalum vaginatum</name>
    <name type="common">seashore paspalum</name>
    <dbReference type="NCBI Taxonomy" id="158149"/>
    <lineage>
        <taxon>Eukaryota</taxon>
        <taxon>Viridiplantae</taxon>
        <taxon>Streptophyta</taxon>
        <taxon>Embryophyta</taxon>
        <taxon>Tracheophyta</taxon>
        <taxon>Spermatophyta</taxon>
        <taxon>Magnoliopsida</taxon>
        <taxon>Liliopsida</taxon>
        <taxon>Poales</taxon>
        <taxon>Poaceae</taxon>
        <taxon>PACMAD clade</taxon>
        <taxon>Panicoideae</taxon>
        <taxon>Andropogonodae</taxon>
        <taxon>Paspaleae</taxon>
        <taxon>Paspalinae</taxon>
        <taxon>Paspalum</taxon>
    </lineage>
</organism>
<proteinExistence type="predicted"/>
<gene>
    <name evidence="2" type="ORF">BS78_K259200</name>
</gene>
<reference evidence="2 3" key="1">
    <citation type="submission" date="2022-10" db="EMBL/GenBank/DDBJ databases">
        <title>WGS assembly of Paspalum vaginatum 540-79.</title>
        <authorList>
            <person name="Sun G."/>
            <person name="Wase N."/>
            <person name="Shu S."/>
            <person name="Jenkins J."/>
            <person name="Zhou B."/>
            <person name="Torres-Rodriguez J."/>
            <person name="Chen C."/>
            <person name="Sandor L."/>
            <person name="Plott C."/>
            <person name="Yoshinga Y."/>
            <person name="Daum C."/>
            <person name="Qi P."/>
            <person name="Barry K."/>
            <person name="Lipzen A."/>
            <person name="Berry L."/>
            <person name="Pedersen C."/>
            <person name="Gottilla T."/>
            <person name="Foltz A."/>
            <person name="Yu H."/>
            <person name="O'Malley R."/>
            <person name="Zhang C."/>
            <person name="Devos K."/>
            <person name="Sigmon B."/>
            <person name="Yu B."/>
            <person name="Obata T."/>
            <person name="Schmutz J."/>
            <person name="Schnable J."/>
        </authorList>
    </citation>
    <scope>NUCLEOTIDE SEQUENCE [LARGE SCALE GENOMIC DNA]</scope>
    <source>
        <strain evidence="3">cv. 540-79</strain>
    </source>
</reference>
<feature type="region of interest" description="Disordered" evidence="1">
    <location>
        <begin position="49"/>
        <end position="120"/>
    </location>
</feature>
<evidence type="ECO:0000313" key="3">
    <source>
        <dbReference type="Proteomes" id="UP001164776"/>
    </source>
</evidence>
<protein>
    <submittedName>
        <fullName evidence="2">Uncharacterized protein</fullName>
    </submittedName>
</protein>
<name>A0A9W8CG58_9POAL</name>
<keyword evidence="3" id="KW-1185">Reference proteome</keyword>
<accession>A0A9W8CG58</accession>
<comment type="caution">
    <text evidence="2">The sequence shown here is derived from an EMBL/GenBank/DDBJ whole genome shotgun (WGS) entry which is preliminary data.</text>
</comment>
<evidence type="ECO:0000256" key="1">
    <source>
        <dbReference type="SAM" id="MobiDB-lite"/>
    </source>
</evidence>
<feature type="compositionally biased region" description="Basic and acidic residues" evidence="1">
    <location>
        <begin position="72"/>
        <end position="81"/>
    </location>
</feature>
<dbReference type="EMBL" id="MU629454">
    <property type="protein sequence ID" value="KAJ1256930.1"/>
    <property type="molecule type" value="Genomic_DNA"/>
</dbReference>
<dbReference type="Proteomes" id="UP001164776">
    <property type="component" value="Unassembled WGS sequence"/>
</dbReference>
<dbReference type="AlphaFoldDB" id="A0A9W8CG58"/>
<evidence type="ECO:0000313" key="2">
    <source>
        <dbReference type="EMBL" id="KAJ1256930.1"/>
    </source>
</evidence>
<sequence>MSSGVHPPWVPLQPSDETCATQIAGIASESLPLPRQTSIHANHAARFARRSSAAAPPAGPAPWPCMPTARARSRDGTEERVQGISRTAGRAQVFARRSGRARGASGGGRRLRYLPFSSNG</sequence>